<gene>
    <name evidence="4" type="ORF">CLUMA_CG006268</name>
</gene>
<evidence type="ECO:0000256" key="1">
    <source>
        <dbReference type="ARBA" id="ARBA00022614"/>
    </source>
</evidence>
<dbReference type="PANTHER" id="PTHR18849:SF0">
    <property type="entry name" value="CILIA- AND FLAGELLA-ASSOCIATED PROTEIN 410-RELATED"/>
    <property type="match status" value="1"/>
</dbReference>
<keyword evidence="1" id="KW-0433">Leucine-rich repeat</keyword>
<feature type="non-terminal residue" evidence="4">
    <location>
        <position position="1"/>
    </location>
</feature>
<dbReference type="PROSITE" id="PS51450">
    <property type="entry name" value="LRR"/>
    <property type="match status" value="1"/>
</dbReference>
<sequence length="346" mass="39802">NSEKYYIENSFHLFSVNKIRSLSDFEDCPNLQELYLRKNNIQDINDLVYLQNLPKLKYLWLEENPCVDSAGPNYRKVVLRALPKLLKLDNVEQPMQQSPEGTDPECVSDPIERPSSVPSSPLQRSPAQANQQHTDNFSPSDSQSSRYQNQRSIQQSYERSPEDSPQISGNYRDQRSNLPSSMSTQSMKDYYQGDGYQRGAPPPSTHYRHSQTDLTEWDENSQHNGNNQQNGHQQQAMRRSMIGNGGSQDRSYVDERRDIYQYRNGNVSREDFGEEMSDRRRDGRRNDNVISNAVLSHLAGLHRRPVNRSSNLLSATLCLVKELDYASLEVVEHAVRCRIDELAESI</sequence>
<feature type="compositionally biased region" description="Polar residues" evidence="3">
    <location>
        <begin position="116"/>
        <end position="187"/>
    </location>
</feature>
<dbReference type="Gene3D" id="3.80.10.10">
    <property type="entry name" value="Ribonuclease Inhibitor"/>
    <property type="match status" value="1"/>
</dbReference>
<evidence type="ECO:0000313" key="5">
    <source>
        <dbReference type="Proteomes" id="UP000183832"/>
    </source>
</evidence>
<dbReference type="InterPro" id="IPR001611">
    <property type="entry name" value="Leu-rich_rpt"/>
</dbReference>
<dbReference type="InterPro" id="IPR025875">
    <property type="entry name" value="Leu-rich_rpt_4"/>
</dbReference>
<dbReference type="EMBL" id="CVRI01000035">
    <property type="protein sequence ID" value="CRK92832.1"/>
    <property type="molecule type" value="Genomic_DNA"/>
</dbReference>
<dbReference type="InterPro" id="IPR032675">
    <property type="entry name" value="LRR_dom_sf"/>
</dbReference>
<keyword evidence="2" id="KW-0677">Repeat</keyword>
<evidence type="ECO:0000256" key="2">
    <source>
        <dbReference type="ARBA" id="ARBA00022737"/>
    </source>
</evidence>
<organism evidence="4 5">
    <name type="scientific">Clunio marinus</name>
    <dbReference type="NCBI Taxonomy" id="568069"/>
    <lineage>
        <taxon>Eukaryota</taxon>
        <taxon>Metazoa</taxon>
        <taxon>Ecdysozoa</taxon>
        <taxon>Arthropoda</taxon>
        <taxon>Hexapoda</taxon>
        <taxon>Insecta</taxon>
        <taxon>Pterygota</taxon>
        <taxon>Neoptera</taxon>
        <taxon>Endopterygota</taxon>
        <taxon>Diptera</taxon>
        <taxon>Nematocera</taxon>
        <taxon>Chironomoidea</taxon>
        <taxon>Chironomidae</taxon>
        <taxon>Clunio</taxon>
    </lineage>
</organism>
<evidence type="ECO:0000256" key="3">
    <source>
        <dbReference type="SAM" id="MobiDB-lite"/>
    </source>
</evidence>
<dbReference type="STRING" id="568069.A0A1J1HXN2"/>
<keyword evidence="5" id="KW-1185">Reference proteome</keyword>
<protein>
    <submittedName>
        <fullName evidence="4">CLUMA_CG006268, isoform A</fullName>
    </submittedName>
</protein>
<dbReference type="Pfam" id="PF12799">
    <property type="entry name" value="LRR_4"/>
    <property type="match status" value="1"/>
</dbReference>
<feature type="region of interest" description="Disordered" evidence="3">
    <location>
        <begin position="90"/>
        <end position="236"/>
    </location>
</feature>
<reference evidence="4 5" key="1">
    <citation type="submission" date="2015-04" db="EMBL/GenBank/DDBJ databases">
        <authorList>
            <person name="Syromyatnikov M.Y."/>
            <person name="Popov V.N."/>
        </authorList>
    </citation>
    <scope>NUCLEOTIDE SEQUENCE [LARGE SCALE GENOMIC DNA]</scope>
</reference>
<accession>A0A1J1HXN2</accession>
<dbReference type="PANTHER" id="PTHR18849">
    <property type="entry name" value="LEUCINE RICH REPEAT PROTEIN"/>
    <property type="match status" value="1"/>
</dbReference>
<dbReference type="SUPFAM" id="SSF52058">
    <property type="entry name" value="L domain-like"/>
    <property type="match status" value="1"/>
</dbReference>
<dbReference type="GO" id="GO:0007010">
    <property type="term" value="P:cytoskeleton organization"/>
    <property type="evidence" value="ECO:0007669"/>
    <property type="project" value="TreeGrafter"/>
</dbReference>
<dbReference type="Proteomes" id="UP000183832">
    <property type="component" value="Unassembled WGS sequence"/>
</dbReference>
<proteinExistence type="predicted"/>
<dbReference type="AlphaFoldDB" id="A0A1J1HXN2"/>
<name>A0A1J1HXN2_9DIPT</name>
<feature type="compositionally biased region" description="Low complexity" evidence="3">
    <location>
        <begin position="222"/>
        <end position="235"/>
    </location>
</feature>
<evidence type="ECO:0000313" key="4">
    <source>
        <dbReference type="EMBL" id="CRK92832.1"/>
    </source>
</evidence>
<dbReference type="OrthoDB" id="1517790at2759"/>